<keyword evidence="6 7" id="KW-0472">Membrane</keyword>
<reference evidence="9 10" key="1">
    <citation type="submission" date="2020-05" db="EMBL/GenBank/DDBJ databases">
        <title>Genome Sequencing of Type Strains.</title>
        <authorList>
            <person name="Lemaire J.F."/>
            <person name="Inderbitzin P."/>
            <person name="Gregorio O.A."/>
            <person name="Collins S.B."/>
            <person name="Wespe N."/>
            <person name="Knight-Connoni V."/>
        </authorList>
    </citation>
    <scope>NUCLEOTIDE SEQUENCE [LARGE SCALE GENOMIC DNA]</scope>
    <source>
        <strain evidence="9 10">DSM 19942</strain>
    </source>
</reference>
<evidence type="ECO:0000256" key="3">
    <source>
        <dbReference type="ARBA" id="ARBA00022475"/>
    </source>
</evidence>
<keyword evidence="2" id="KW-0813">Transport</keyword>
<dbReference type="CDD" id="cd17324">
    <property type="entry name" value="MFS_NepI_like"/>
    <property type="match status" value="1"/>
</dbReference>
<dbReference type="PROSITE" id="PS50850">
    <property type="entry name" value="MFS"/>
    <property type="match status" value="1"/>
</dbReference>
<feature type="transmembrane region" description="Helical" evidence="7">
    <location>
        <begin position="129"/>
        <end position="153"/>
    </location>
</feature>
<dbReference type="PANTHER" id="PTHR43124">
    <property type="entry name" value="PURINE EFFLUX PUMP PBUE"/>
    <property type="match status" value="1"/>
</dbReference>
<comment type="caution">
    <text evidence="9">The sequence shown here is derived from an EMBL/GenBank/DDBJ whole genome shotgun (WGS) entry which is preliminary data.</text>
</comment>
<dbReference type="PANTHER" id="PTHR43124:SF10">
    <property type="entry name" value="PURINE EFFLUX PUMP PBUE"/>
    <property type="match status" value="1"/>
</dbReference>
<feature type="transmembrane region" description="Helical" evidence="7">
    <location>
        <begin position="290"/>
        <end position="310"/>
    </location>
</feature>
<evidence type="ECO:0000256" key="7">
    <source>
        <dbReference type="SAM" id="Phobius"/>
    </source>
</evidence>
<feature type="transmembrane region" description="Helical" evidence="7">
    <location>
        <begin position="202"/>
        <end position="222"/>
    </location>
</feature>
<dbReference type="GeneID" id="97133144"/>
<feature type="transmembrane region" description="Helical" evidence="7">
    <location>
        <begin position="99"/>
        <end position="117"/>
    </location>
</feature>
<evidence type="ECO:0000259" key="8">
    <source>
        <dbReference type="PROSITE" id="PS50850"/>
    </source>
</evidence>
<keyword evidence="4 7" id="KW-0812">Transmembrane</keyword>
<sequence length="391" mass="41460">MNKKVYVLAIAAFVVGTVELILGGILDLIATDLHLTLAKAGYLISIFSLVYALSAPILLNMTARFERKKVYMCTLFVFLISNLISAFSANFYMLLAGRALGAATGSLIFVLSLTLAARIVEPQYKGRAVGIITMGGSASLILGVPIGIFVGNLAGWREVFMLIAILTAVVMVAIGIAMDRVQPIPAVSLKKQLTALWNPKMLAIHVTTLLVLAGHLTLYAYFTPFLQEALGASSTMVTFIYMMFGIAAVAGGGIGGILSDRLHPAKAIIIVLIPFIISMAVIPFSTGLPLIAFLILLSIWSALSWTVTPVQNSLIIKTSPATAETLISTNSGIAHAGIALGTYIGGVVIDHSSIMYTGWVGSVLILMGLVSAFYAISRKEQTVHAAEKSLV</sequence>
<dbReference type="RefSeq" id="WP_076288348.1">
    <property type="nucleotide sequence ID" value="NZ_CBCRYD010000017.1"/>
</dbReference>
<evidence type="ECO:0000256" key="2">
    <source>
        <dbReference type="ARBA" id="ARBA00022448"/>
    </source>
</evidence>
<comment type="subcellular location">
    <subcellularLocation>
        <location evidence="1">Cell membrane</location>
        <topology evidence="1">Multi-pass membrane protein</topology>
    </subcellularLocation>
</comment>
<dbReference type="InterPro" id="IPR011701">
    <property type="entry name" value="MFS"/>
</dbReference>
<proteinExistence type="predicted"/>
<feature type="transmembrane region" description="Helical" evidence="7">
    <location>
        <begin position="71"/>
        <end position="93"/>
    </location>
</feature>
<accession>A0ABX2MR39</accession>
<feature type="domain" description="Major facilitator superfamily (MFS) profile" evidence="8">
    <location>
        <begin position="4"/>
        <end position="380"/>
    </location>
</feature>
<evidence type="ECO:0000313" key="9">
    <source>
        <dbReference type="EMBL" id="NUU56484.1"/>
    </source>
</evidence>
<keyword evidence="10" id="KW-1185">Reference proteome</keyword>
<evidence type="ECO:0000313" key="10">
    <source>
        <dbReference type="Proteomes" id="UP000577724"/>
    </source>
</evidence>
<feature type="transmembrane region" description="Helical" evidence="7">
    <location>
        <begin position="331"/>
        <end position="349"/>
    </location>
</feature>
<feature type="transmembrane region" description="Helical" evidence="7">
    <location>
        <begin position="7"/>
        <end position="30"/>
    </location>
</feature>
<feature type="transmembrane region" description="Helical" evidence="7">
    <location>
        <begin position="159"/>
        <end position="181"/>
    </location>
</feature>
<gene>
    <name evidence="9" type="ORF">HP548_20610</name>
</gene>
<evidence type="ECO:0000256" key="6">
    <source>
        <dbReference type="ARBA" id="ARBA00023136"/>
    </source>
</evidence>
<evidence type="ECO:0000256" key="1">
    <source>
        <dbReference type="ARBA" id="ARBA00004651"/>
    </source>
</evidence>
<feature type="transmembrane region" description="Helical" evidence="7">
    <location>
        <begin position="355"/>
        <end position="376"/>
    </location>
</feature>
<feature type="transmembrane region" description="Helical" evidence="7">
    <location>
        <begin position="42"/>
        <end position="59"/>
    </location>
</feature>
<feature type="transmembrane region" description="Helical" evidence="7">
    <location>
        <begin position="234"/>
        <end position="258"/>
    </location>
</feature>
<name>A0ABX2MR39_9BACL</name>
<dbReference type="InterPro" id="IPR036259">
    <property type="entry name" value="MFS_trans_sf"/>
</dbReference>
<dbReference type="InterPro" id="IPR050189">
    <property type="entry name" value="MFS_Efflux_Transporters"/>
</dbReference>
<evidence type="ECO:0000256" key="4">
    <source>
        <dbReference type="ARBA" id="ARBA00022692"/>
    </source>
</evidence>
<organism evidence="9 10">
    <name type="scientific">Paenibacillus taichungensis</name>
    <dbReference type="NCBI Taxonomy" id="484184"/>
    <lineage>
        <taxon>Bacteria</taxon>
        <taxon>Bacillati</taxon>
        <taxon>Bacillota</taxon>
        <taxon>Bacilli</taxon>
        <taxon>Bacillales</taxon>
        <taxon>Paenibacillaceae</taxon>
        <taxon>Paenibacillus</taxon>
    </lineage>
</organism>
<evidence type="ECO:0000256" key="5">
    <source>
        <dbReference type="ARBA" id="ARBA00022989"/>
    </source>
</evidence>
<protein>
    <submittedName>
        <fullName evidence="9">MFS transporter</fullName>
    </submittedName>
</protein>
<dbReference type="Pfam" id="PF07690">
    <property type="entry name" value="MFS_1"/>
    <property type="match status" value="1"/>
</dbReference>
<keyword evidence="3" id="KW-1003">Cell membrane</keyword>
<dbReference type="EMBL" id="JABMCC010000115">
    <property type="protein sequence ID" value="NUU56484.1"/>
    <property type="molecule type" value="Genomic_DNA"/>
</dbReference>
<feature type="transmembrane region" description="Helical" evidence="7">
    <location>
        <begin position="265"/>
        <end position="284"/>
    </location>
</feature>
<keyword evidence="5 7" id="KW-1133">Transmembrane helix</keyword>
<dbReference type="Proteomes" id="UP000577724">
    <property type="component" value="Unassembled WGS sequence"/>
</dbReference>
<dbReference type="SUPFAM" id="SSF103473">
    <property type="entry name" value="MFS general substrate transporter"/>
    <property type="match status" value="1"/>
</dbReference>
<dbReference type="Gene3D" id="1.20.1250.20">
    <property type="entry name" value="MFS general substrate transporter like domains"/>
    <property type="match status" value="2"/>
</dbReference>
<dbReference type="InterPro" id="IPR020846">
    <property type="entry name" value="MFS_dom"/>
</dbReference>